<dbReference type="EMBL" id="KB446538">
    <property type="protein sequence ID" value="EME45552.1"/>
    <property type="molecule type" value="Genomic_DNA"/>
</dbReference>
<reference evidence="2" key="1">
    <citation type="journal article" date="2012" name="PLoS Genet.">
        <title>The genomes of the fungal plant pathogens Cladosporium fulvum and Dothistroma septosporum reveal adaptation to different hosts and lifestyles but also signatures of common ancestry.</title>
        <authorList>
            <person name="de Wit P.J.G.M."/>
            <person name="van der Burgt A."/>
            <person name="Oekmen B."/>
            <person name="Stergiopoulos I."/>
            <person name="Abd-Elsalam K.A."/>
            <person name="Aerts A.L."/>
            <person name="Bahkali A.H."/>
            <person name="Beenen H.G."/>
            <person name="Chettri P."/>
            <person name="Cox M.P."/>
            <person name="Datema E."/>
            <person name="de Vries R.P."/>
            <person name="Dhillon B."/>
            <person name="Ganley A.R."/>
            <person name="Griffiths S.A."/>
            <person name="Guo Y."/>
            <person name="Hamelin R.C."/>
            <person name="Henrissat B."/>
            <person name="Kabir M.S."/>
            <person name="Jashni M.K."/>
            <person name="Kema G."/>
            <person name="Klaubauf S."/>
            <person name="Lapidus A."/>
            <person name="Levasseur A."/>
            <person name="Lindquist E."/>
            <person name="Mehrabi R."/>
            <person name="Ohm R.A."/>
            <person name="Owen T.J."/>
            <person name="Salamov A."/>
            <person name="Schwelm A."/>
            <person name="Schijlen E."/>
            <person name="Sun H."/>
            <person name="van den Burg H.A."/>
            <person name="van Ham R.C.H.J."/>
            <person name="Zhang S."/>
            <person name="Goodwin S.B."/>
            <person name="Grigoriev I.V."/>
            <person name="Collemare J."/>
            <person name="Bradshaw R.E."/>
        </authorList>
    </citation>
    <scope>NUCLEOTIDE SEQUENCE [LARGE SCALE GENOMIC DNA]</scope>
    <source>
        <strain evidence="2">NZE10 / CBS 128990</strain>
    </source>
</reference>
<evidence type="ECO:0000313" key="1">
    <source>
        <dbReference type="EMBL" id="EME45552.1"/>
    </source>
</evidence>
<organism evidence="1 2">
    <name type="scientific">Dothistroma septosporum (strain NZE10 / CBS 128990)</name>
    <name type="common">Red band needle blight fungus</name>
    <name type="synonym">Mycosphaerella pini</name>
    <dbReference type="NCBI Taxonomy" id="675120"/>
    <lineage>
        <taxon>Eukaryota</taxon>
        <taxon>Fungi</taxon>
        <taxon>Dikarya</taxon>
        <taxon>Ascomycota</taxon>
        <taxon>Pezizomycotina</taxon>
        <taxon>Dothideomycetes</taxon>
        <taxon>Dothideomycetidae</taxon>
        <taxon>Mycosphaerellales</taxon>
        <taxon>Mycosphaerellaceae</taxon>
        <taxon>Dothistroma</taxon>
    </lineage>
</organism>
<evidence type="ECO:0000313" key="2">
    <source>
        <dbReference type="Proteomes" id="UP000016933"/>
    </source>
</evidence>
<dbReference type="HOGENOM" id="CLU_2427010_0_0_1"/>
<dbReference type="Proteomes" id="UP000016933">
    <property type="component" value="Unassembled WGS sequence"/>
</dbReference>
<dbReference type="AlphaFoldDB" id="N1PQ80"/>
<protein>
    <submittedName>
        <fullName evidence="1">Uncharacterized protein</fullName>
    </submittedName>
</protein>
<keyword evidence="2" id="KW-1185">Reference proteome</keyword>
<proteinExistence type="predicted"/>
<name>N1PQ80_DOTSN</name>
<sequence>MTPSNAPLHKRASVDGVHYDYTVSWMRGCITTQPSPFILNPLNLSAETVGCSTLLHWIYAYCMSSPCIDERIAYALRLQWQHRYRFDGGLG</sequence>
<reference evidence="1 2" key="2">
    <citation type="journal article" date="2012" name="PLoS Pathog.">
        <title>Diverse lifestyles and strategies of plant pathogenesis encoded in the genomes of eighteen Dothideomycetes fungi.</title>
        <authorList>
            <person name="Ohm R.A."/>
            <person name="Feau N."/>
            <person name="Henrissat B."/>
            <person name="Schoch C.L."/>
            <person name="Horwitz B.A."/>
            <person name="Barry K.W."/>
            <person name="Condon B.J."/>
            <person name="Copeland A.C."/>
            <person name="Dhillon B."/>
            <person name="Glaser F."/>
            <person name="Hesse C.N."/>
            <person name="Kosti I."/>
            <person name="LaButti K."/>
            <person name="Lindquist E.A."/>
            <person name="Lucas S."/>
            <person name="Salamov A.A."/>
            <person name="Bradshaw R.E."/>
            <person name="Ciuffetti L."/>
            <person name="Hamelin R.C."/>
            <person name="Kema G.H.J."/>
            <person name="Lawrence C."/>
            <person name="Scott J.A."/>
            <person name="Spatafora J.W."/>
            <person name="Turgeon B.G."/>
            <person name="de Wit P.J.G.M."/>
            <person name="Zhong S."/>
            <person name="Goodwin S.B."/>
            <person name="Grigoriev I.V."/>
        </authorList>
    </citation>
    <scope>NUCLEOTIDE SEQUENCE [LARGE SCALE GENOMIC DNA]</scope>
    <source>
        <strain evidence="2">NZE10 / CBS 128990</strain>
    </source>
</reference>
<accession>N1PQ80</accession>
<gene>
    <name evidence="1" type="ORF">DOTSEDRAFT_43861</name>
</gene>